<evidence type="ECO:0000256" key="1">
    <source>
        <dbReference type="SAM" id="MobiDB-lite"/>
    </source>
</evidence>
<reference evidence="2" key="1">
    <citation type="submission" date="2019-04" db="EMBL/GenBank/DDBJ databases">
        <authorList>
            <person name="Brambilla D."/>
        </authorList>
    </citation>
    <scope>NUCLEOTIDE SEQUENCE</scope>
    <source>
        <strain evidence="2">BAL1</strain>
    </source>
</reference>
<proteinExistence type="predicted"/>
<name>A0A486XTI9_9GAMM</name>
<gene>
    <name evidence="2" type="ORF">BAL341_2085</name>
</gene>
<dbReference type="EMBL" id="CAAJGR010000115">
    <property type="protein sequence ID" value="VHO04817.1"/>
    <property type="molecule type" value="Genomic_DNA"/>
</dbReference>
<dbReference type="AlphaFoldDB" id="A0A486XTI9"/>
<organism evidence="2">
    <name type="scientific">Rheinheimera sp. BAL341</name>
    <dbReference type="NCBI Taxonomy" id="1708203"/>
    <lineage>
        <taxon>Bacteria</taxon>
        <taxon>Pseudomonadati</taxon>
        <taxon>Pseudomonadota</taxon>
        <taxon>Gammaproteobacteria</taxon>
        <taxon>Chromatiales</taxon>
        <taxon>Chromatiaceae</taxon>
        <taxon>Rheinheimera</taxon>
    </lineage>
</organism>
<protein>
    <submittedName>
        <fullName evidence="2">Uncharacterized protein</fullName>
    </submittedName>
</protein>
<sequence length="57" mass="6450">MIKLALITLEKIPSGQISDGLGVVPPHTLYLEDDSDTKSPFRKRNSNHTFSRGRWLI</sequence>
<evidence type="ECO:0000313" key="2">
    <source>
        <dbReference type="EMBL" id="VHO04817.1"/>
    </source>
</evidence>
<feature type="region of interest" description="Disordered" evidence="1">
    <location>
        <begin position="34"/>
        <end position="57"/>
    </location>
</feature>
<accession>A0A486XTI9</accession>